<accession>W4KBM4</accession>
<gene>
    <name evidence="1" type="ORF">HETIRDRAFT_315848</name>
</gene>
<protein>
    <submittedName>
        <fullName evidence="1">Uncharacterized protein</fullName>
    </submittedName>
</protein>
<dbReference type="EMBL" id="KI925457">
    <property type="protein sequence ID" value="ETW82466.1"/>
    <property type="molecule type" value="Genomic_DNA"/>
</dbReference>
<proteinExistence type="predicted"/>
<dbReference type="RefSeq" id="XP_009544826.1">
    <property type="nucleotide sequence ID" value="XM_009546531.1"/>
</dbReference>
<dbReference type="Proteomes" id="UP000030671">
    <property type="component" value="Unassembled WGS sequence"/>
</dbReference>
<dbReference type="HOGENOM" id="CLU_003703_5_0_1"/>
<dbReference type="Pfam" id="PF18758">
    <property type="entry name" value="KDZ"/>
    <property type="match status" value="1"/>
</dbReference>
<keyword evidence="2" id="KW-1185">Reference proteome</keyword>
<dbReference type="eggNOG" id="ENOG502SJXV">
    <property type="taxonomic scope" value="Eukaryota"/>
</dbReference>
<sequence length="310" mass="35141">MRYLRCKTDNVFPDSTPDCYRELLIIIREWMYLVTMKHASQAPACNMTIGSLAVLYPTCPQPDTNMAPNWHEQPYSQSFLDALFHTIDGNFHQNQKIKPLDPNDFPLTLGVGYFAHEGDFEAYQKLLGLIEHEPSMCHQFGAMGYGGYWDKVSGTVGLSCAQHMFVLPGGGVDLQKGERFANVDFAMASGLKHWMELRLHILGYDINYQYRIHFNKQMSWMGDHTGHLLAVSGAQFPTIVAAVRNIHLPACKVSCQYMFSYHWLPSVGMTDGEAPEQIWVILNDIGDSTYEITSGHHHNVINDHHSDMNV</sequence>
<dbReference type="KEGG" id="hir:HETIRDRAFT_315848"/>
<evidence type="ECO:0000313" key="2">
    <source>
        <dbReference type="Proteomes" id="UP000030671"/>
    </source>
</evidence>
<dbReference type="GeneID" id="20670264"/>
<dbReference type="OrthoDB" id="3257768at2759"/>
<organism evidence="1 2">
    <name type="scientific">Heterobasidion irregulare (strain TC 32-1)</name>
    <dbReference type="NCBI Taxonomy" id="747525"/>
    <lineage>
        <taxon>Eukaryota</taxon>
        <taxon>Fungi</taxon>
        <taxon>Dikarya</taxon>
        <taxon>Basidiomycota</taxon>
        <taxon>Agaricomycotina</taxon>
        <taxon>Agaricomycetes</taxon>
        <taxon>Russulales</taxon>
        <taxon>Bondarzewiaceae</taxon>
        <taxon>Heterobasidion</taxon>
        <taxon>Heterobasidion annosum species complex</taxon>
    </lineage>
</organism>
<dbReference type="InterPro" id="IPR040521">
    <property type="entry name" value="KDZ"/>
</dbReference>
<name>W4KBM4_HETIT</name>
<reference evidence="1 2" key="1">
    <citation type="journal article" date="2012" name="New Phytol.">
        <title>Insight into trade-off between wood decay and parasitism from the genome of a fungal forest pathogen.</title>
        <authorList>
            <person name="Olson A."/>
            <person name="Aerts A."/>
            <person name="Asiegbu F."/>
            <person name="Belbahri L."/>
            <person name="Bouzid O."/>
            <person name="Broberg A."/>
            <person name="Canback B."/>
            <person name="Coutinho P.M."/>
            <person name="Cullen D."/>
            <person name="Dalman K."/>
            <person name="Deflorio G."/>
            <person name="van Diepen L.T."/>
            <person name="Dunand C."/>
            <person name="Duplessis S."/>
            <person name="Durling M."/>
            <person name="Gonthier P."/>
            <person name="Grimwood J."/>
            <person name="Fossdal C.G."/>
            <person name="Hansson D."/>
            <person name="Henrissat B."/>
            <person name="Hietala A."/>
            <person name="Himmelstrand K."/>
            <person name="Hoffmeister D."/>
            <person name="Hogberg N."/>
            <person name="James T.Y."/>
            <person name="Karlsson M."/>
            <person name="Kohler A."/>
            <person name="Kues U."/>
            <person name="Lee Y.H."/>
            <person name="Lin Y.C."/>
            <person name="Lind M."/>
            <person name="Lindquist E."/>
            <person name="Lombard V."/>
            <person name="Lucas S."/>
            <person name="Lunden K."/>
            <person name="Morin E."/>
            <person name="Murat C."/>
            <person name="Park J."/>
            <person name="Raffaello T."/>
            <person name="Rouze P."/>
            <person name="Salamov A."/>
            <person name="Schmutz J."/>
            <person name="Solheim H."/>
            <person name="Stahlberg J."/>
            <person name="Velez H."/>
            <person name="de Vries R.P."/>
            <person name="Wiebenga A."/>
            <person name="Woodward S."/>
            <person name="Yakovlev I."/>
            <person name="Garbelotto M."/>
            <person name="Martin F."/>
            <person name="Grigoriev I.V."/>
            <person name="Stenlid J."/>
        </authorList>
    </citation>
    <scope>NUCLEOTIDE SEQUENCE [LARGE SCALE GENOMIC DNA]</scope>
    <source>
        <strain evidence="1 2">TC 32-1</strain>
    </source>
</reference>
<dbReference type="InParanoid" id="W4KBM4"/>
<dbReference type="AlphaFoldDB" id="W4KBM4"/>
<evidence type="ECO:0000313" key="1">
    <source>
        <dbReference type="EMBL" id="ETW82466.1"/>
    </source>
</evidence>